<dbReference type="InterPro" id="IPR011545">
    <property type="entry name" value="DEAD/DEAH_box_helicase_dom"/>
</dbReference>
<evidence type="ECO:0000256" key="4">
    <source>
        <dbReference type="ARBA" id="ARBA00022840"/>
    </source>
</evidence>
<name>A0ABZ2TSH4_9FLAO</name>
<feature type="domain" description="Helicase ATP-binding" evidence="5">
    <location>
        <begin position="32"/>
        <end position="205"/>
    </location>
</feature>
<dbReference type="Pfam" id="PF00270">
    <property type="entry name" value="DEAD"/>
    <property type="match status" value="1"/>
</dbReference>
<dbReference type="InterPro" id="IPR014001">
    <property type="entry name" value="Helicase_ATP-bd"/>
</dbReference>
<dbReference type="PANTHER" id="PTHR47960">
    <property type="entry name" value="DEAD-BOX ATP-DEPENDENT RNA HELICASE 50"/>
    <property type="match status" value="1"/>
</dbReference>
<dbReference type="PROSITE" id="PS51192">
    <property type="entry name" value="HELICASE_ATP_BIND_1"/>
    <property type="match status" value="1"/>
</dbReference>
<keyword evidence="1" id="KW-0547">Nucleotide-binding</keyword>
<evidence type="ECO:0000256" key="1">
    <source>
        <dbReference type="ARBA" id="ARBA00022741"/>
    </source>
</evidence>
<evidence type="ECO:0000256" key="3">
    <source>
        <dbReference type="ARBA" id="ARBA00022806"/>
    </source>
</evidence>
<dbReference type="RefSeq" id="WP_340933944.1">
    <property type="nucleotide sequence ID" value="NZ_CP150496.1"/>
</dbReference>
<proteinExistence type="predicted"/>
<dbReference type="EMBL" id="CP150496">
    <property type="protein sequence ID" value="WYW56084.1"/>
    <property type="molecule type" value="Genomic_DNA"/>
</dbReference>
<protein>
    <submittedName>
        <fullName evidence="6">DEAD/DEAH box helicase</fullName>
    </submittedName>
</protein>
<evidence type="ECO:0000313" key="7">
    <source>
        <dbReference type="Proteomes" id="UP001491088"/>
    </source>
</evidence>
<evidence type="ECO:0000313" key="6">
    <source>
        <dbReference type="EMBL" id="WYW56084.1"/>
    </source>
</evidence>
<reference evidence="6 7" key="1">
    <citation type="submission" date="2024-03" db="EMBL/GenBank/DDBJ databases">
        <authorList>
            <person name="Cao K."/>
        </authorList>
    </citation>
    <scope>NUCLEOTIDE SEQUENCE [LARGE SCALE GENOMIC DNA]</scope>
    <source>
        <strain evidence="6 7">MCCC 1K00696</strain>
    </source>
</reference>
<keyword evidence="4" id="KW-0067">ATP-binding</keyword>
<organism evidence="6 7">
    <name type="scientific">Polaribacter marinaquae</name>
    <dbReference type="NCBI Taxonomy" id="1642819"/>
    <lineage>
        <taxon>Bacteria</taxon>
        <taxon>Pseudomonadati</taxon>
        <taxon>Bacteroidota</taxon>
        <taxon>Flavobacteriia</taxon>
        <taxon>Flavobacteriales</taxon>
        <taxon>Flavobacteriaceae</taxon>
    </lineage>
</organism>
<dbReference type="GO" id="GO:0004386">
    <property type="term" value="F:helicase activity"/>
    <property type="evidence" value="ECO:0007669"/>
    <property type="project" value="UniProtKB-KW"/>
</dbReference>
<dbReference type="Gene3D" id="3.40.50.300">
    <property type="entry name" value="P-loop containing nucleotide triphosphate hydrolases"/>
    <property type="match status" value="1"/>
</dbReference>
<evidence type="ECO:0000259" key="5">
    <source>
        <dbReference type="PROSITE" id="PS51192"/>
    </source>
</evidence>
<keyword evidence="2" id="KW-0378">Hydrolase</keyword>
<gene>
    <name evidence="6" type="ORF">WG950_02245</name>
</gene>
<accession>A0ABZ2TSH4</accession>
<sequence>MEKPFKKLHNHLKEKLTSFEISVPTEFQKVAIPAIKSGANLYCTASENSGKSTTLILTTLHKLKCEEEGDAPRAIVLVEDNEKAQELYNAFLLYTRHTSLRVYFGNEKEHIDLLKSEIFEGIDILISTPKIVNKLLLLEGLNTTQVKILSVDDASFLSQKSPYTDIISITQSIHKCQFVIYAEKLDATLKRFEANFMEYSKKISV</sequence>
<keyword evidence="7" id="KW-1185">Reference proteome</keyword>
<keyword evidence="3 6" id="KW-0347">Helicase</keyword>
<dbReference type="SUPFAM" id="SSF52540">
    <property type="entry name" value="P-loop containing nucleoside triphosphate hydrolases"/>
    <property type="match status" value="1"/>
</dbReference>
<dbReference type="InterPro" id="IPR027417">
    <property type="entry name" value="P-loop_NTPase"/>
</dbReference>
<evidence type="ECO:0000256" key="2">
    <source>
        <dbReference type="ARBA" id="ARBA00022801"/>
    </source>
</evidence>
<dbReference type="Proteomes" id="UP001491088">
    <property type="component" value="Chromosome"/>
</dbReference>